<comment type="caution">
    <text evidence="1">The sequence shown here is derived from an EMBL/GenBank/DDBJ whole genome shotgun (WGS) entry which is preliminary data.</text>
</comment>
<organism evidence="1 2">
    <name type="scientific">Arctium lappa</name>
    <name type="common">Greater burdock</name>
    <name type="synonym">Lappa major</name>
    <dbReference type="NCBI Taxonomy" id="4217"/>
    <lineage>
        <taxon>Eukaryota</taxon>
        <taxon>Viridiplantae</taxon>
        <taxon>Streptophyta</taxon>
        <taxon>Embryophyta</taxon>
        <taxon>Tracheophyta</taxon>
        <taxon>Spermatophyta</taxon>
        <taxon>Magnoliopsida</taxon>
        <taxon>eudicotyledons</taxon>
        <taxon>Gunneridae</taxon>
        <taxon>Pentapetalae</taxon>
        <taxon>asterids</taxon>
        <taxon>campanulids</taxon>
        <taxon>Asterales</taxon>
        <taxon>Asteraceae</taxon>
        <taxon>Carduoideae</taxon>
        <taxon>Cardueae</taxon>
        <taxon>Arctiinae</taxon>
        <taxon>Arctium</taxon>
    </lineage>
</organism>
<accession>A0ACB9B236</accession>
<keyword evidence="2" id="KW-1185">Reference proteome</keyword>
<dbReference type="EMBL" id="CM042053">
    <property type="protein sequence ID" value="KAI3715653.1"/>
    <property type="molecule type" value="Genomic_DNA"/>
</dbReference>
<proteinExistence type="predicted"/>
<protein>
    <submittedName>
        <fullName evidence="1">Uncharacterized protein</fullName>
    </submittedName>
</protein>
<sequence length="128" mass="14196">MLQRTPRPIDPKKDLAVYGIGTVAWKDRMENRGRDNDKTPNTVKLKHQGGGNGHSDGDGDDPDMPKSFNINDTKAFKVCKLLKPFIPCQYPSLVHQDLEVESGFQGYPMPISYFSCVDSCNSSKGSAF</sequence>
<reference evidence="2" key="1">
    <citation type="journal article" date="2022" name="Mol. Ecol. Resour.">
        <title>The genomes of chicory, endive, great burdock and yacon provide insights into Asteraceae palaeo-polyploidization history and plant inulin production.</title>
        <authorList>
            <person name="Fan W."/>
            <person name="Wang S."/>
            <person name="Wang H."/>
            <person name="Wang A."/>
            <person name="Jiang F."/>
            <person name="Liu H."/>
            <person name="Zhao H."/>
            <person name="Xu D."/>
            <person name="Zhang Y."/>
        </authorList>
    </citation>
    <scope>NUCLEOTIDE SEQUENCE [LARGE SCALE GENOMIC DNA]</scope>
    <source>
        <strain evidence="2">cv. Niubang</strain>
    </source>
</reference>
<name>A0ACB9B236_ARCLA</name>
<evidence type="ECO:0000313" key="1">
    <source>
        <dbReference type="EMBL" id="KAI3715653.1"/>
    </source>
</evidence>
<reference evidence="1 2" key="2">
    <citation type="journal article" date="2022" name="Mol. Ecol. Resour.">
        <title>The genomes of chicory, endive, great burdock and yacon provide insights into Asteraceae paleo-polyploidization history and plant inulin production.</title>
        <authorList>
            <person name="Fan W."/>
            <person name="Wang S."/>
            <person name="Wang H."/>
            <person name="Wang A."/>
            <person name="Jiang F."/>
            <person name="Liu H."/>
            <person name="Zhao H."/>
            <person name="Xu D."/>
            <person name="Zhang Y."/>
        </authorList>
    </citation>
    <scope>NUCLEOTIDE SEQUENCE [LARGE SCALE GENOMIC DNA]</scope>
    <source>
        <strain evidence="2">cv. Niubang</strain>
    </source>
</reference>
<dbReference type="Proteomes" id="UP001055879">
    <property type="component" value="Linkage Group LG07"/>
</dbReference>
<gene>
    <name evidence="1" type="ORF">L6452_22639</name>
</gene>
<evidence type="ECO:0000313" key="2">
    <source>
        <dbReference type="Proteomes" id="UP001055879"/>
    </source>
</evidence>